<sequence length="214" mass="25473">MKINNDYLKEQLKHVYWLNGGPCAGKTTMTKKFVEELGFQTLGDDVLKYRPFTSPVEYPALQFPNPDLDWNKWFNKPVDEHCQWLFQIVEEMMDFFIIDLLKMPNDKPIIIDLGIMPERILPFIPEERMICFYTSNEEIERLYYFREDHKMILDCINAYTTNPEETIKHGNKSMVKFSNEIKDACTKIGIKTVERIPSMSVEEQFRLVREHFEL</sequence>
<dbReference type="RefSeq" id="WP_060621726.1">
    <property type="nucleotide sequence ID" value="NZ_LCZJ02000012.1"/>
</dbReference>
<protein>
    <submittedName>
        <fullName evidence="1">Uncharacterized protein</fullName>
    </submittedName>
</protein>
<dbReference type="SUPFAM" id="SSF52540">
    <property type="entry name" value="P-loop containing nucleoside triphosphate hydrolases"/>
    <property type="match status" value="1"/>
</dbReference>
<proteinExistence type="predicted"/>
<name>A0A0W1B4T9_9BACL</name>
<organism evidence="1 2">
    <name type="scientific">Paenibacillus etheri</name>
    <dbReference type="NCBI Taxonomy" id="1306852"/>
    <lineage>
        <taxon>Bacteria</taxon>
        <taxon>Bacillati</taxon>
        <taxon>Bacillota</taxon>
        <taxon>Bacilli</taxon>
        <taxon>Bacillales</taxon>
        <taxon>Paenibacillaceae</taxon>
        <taxon>Paenibacillus</taxon>
    </lineage>
</organism>
<comment type="caution">
    <text evidence="1">The sequence shown here is derived from an EMBL/GenBank/DDBJ whole genome shotgun (WGS) entry which is preliminary data.</text>
</comment>
<dbReference type="Proteomes" id="UP000054709">
    <property type="component" value="Unassembled WGS sequence"/>
</dbReference>
<accession>A0A0W1B4T9</accession>
<dbReference type="OrthoDB" id="2835040at2"/>
<evidence type="ECO:0000313" key="1">
    <source>
        <dbReference type="EMBL" id="KTD88575.1"/>
    </source>
</evidence>
<evidence type="ECO:0000313" key="2">
    <source>
        <dbReference type="Proteomes" id="UP000054709"/>
    </source>
</evidence>
<gene>
    <name evidence="1" type="ORF">UQ64_04460</name>
</gene>
<dbReference type="Gene3D" id="3.40.50.300">
    <property type="entry name" value="P-loop containing nucleotide triphosphate hydrolases"/>
    <property type="match status" value="1"/>
</dbReference>
<dbReference type="AlphaFoldDB" id="A0A0W1B4T9"/>
<dbReference type="InterPro" id="IPR027417">
    <property type="entry name" value="P-loop_NTPase"/>
</dbReference>
<keyword evidence="2" id="KW-1185">Reference proteome</keyword>
<dbReference type="EMBL" id="LCZJ02000012">
    <property type="protein sequence ID" value="KTD88575.1"/>
    <property type="molecule type" value="Genomic_DNA"/>
</dbReference>
<reference evidence="1 2" key="1">
    <citation type="journal article" date="2015" name="Int. Biodeterior. Biodegradation">
        <title>Physiological and genetic screening methods for the isolation of methyl tert-butyl ether-degrading bacteria for bioremediation purposes.</title>
        <authorList>
            <person name="Guisado I.M."/>
            <person name="Purswani J."/>
            <person name="Gonzalez Lopez J."/>
            <person name="Pozo C."/>
        </authorList>
    </citation>
    <scope>NUCLEOTIDE SEQUENCE [LARGE SCALE GENOMIC DNA]</scope>
    <source>
        <strain evidence="1 2">SH7</strain>
    </source>
</reference>